<evidence type="ECO:0000313" key="2">
    <source>
        <dbReference type="EMBL" id="RSD24013.1"/>
    </source>
</evidence>
<organism evidence="2 3">
    <name type="scientific">Amycolatopsis eburnea</name>
    <dbReference type="NCBI Taxonomy" id="2267691"/>
    <lineage>
        <taxon>Bacteria</taxon>
        <taxon>Bacillati</taxon>
        <taxon>Actinomycetota</taxon>
        <taxon>Actinomycetes</taxon>
        <taxon>Pseudonocardiales</taxon>
        <taxon>Pseudonocardiaceae</taxon>
        <taxon>Amycolatopsis</taxon>
    </lineage>
</organism>
<dbReference type="Pfam" id="PF13302">
    <property type="entry name" value="Acetyltransf_3"/>
    <property type="match status" value="1"/>
</dbReference>
<name>A0A3R9KRP8_9PSEU</name>
<dbReference type="PANTHER" id="PTHR43441:SF11">
    <property type="entry name" value="RIBOSOMAL-PROTEIN-SERINE ACETYLTRANSFERASE"/>
    <property type="match status" value="1"/>
</dbReference>
<dbReference type="InterPro" id="IPR016181">
    <property type="entry name" value="Acyl_CoA_acyltransferase"/>
</dbReference>
<accession>A0A3R9KRP8</accession>
<dbReference type="GO" id="GO:0008999">
    <property type="term" value="F:protein-N-terminal-alanine acetyltransferase activity"/>
    <property type="evidence" value="ECO:0007669"/>
    <property type="project" value="TreeGrafter"/>
</dbReference>
<dbReference type="GO" id="GO:1990189">
    <property type="term" value="F:protein N-terminal-serine acetyltransferase activity"/>
    <property type="evidence" value="ECO:0007669"/>
    <property type="project" value="TreeGrafter"/>
</dbReference>
<dbReference type="SUPFAM" id="SSF55729">
    <property type="entry name" value="Acyl-CoA N-acyltransferases (Nat)"/>
    <property type="match status" value="1"/>
</dbReference>
<feature type="domain" description="N-acetyltransferase" evidence="1">
    <location>
        <begin position="9"/>
        <end position="173"/>
    </location>
</feature>
<dbReference type="Gene3D" id="3.40.630.30">
    <property type="match status" value="1"/>
</dbReference>
<reference evidence="2 3" key="1">
    <citation type="submission" date="2018-12" db="EMBL/GenBank/DDBJ databases">
        <title>Amycolatopsis eburnea sp. nov. actinomycete associate with arbuscular mycorrhiza fungal spore.</title>
        <authorList>
            <person name="Lumyong S."/>
            <person name="Chaiya L."/>
        </authorList>
    </citation>
    <scope>NUCLEOTIDE SEQUENCE [LARGE SCALE GENOMIC DNA]</scope>
    <source>
        <strain evidence="2 3">GLM-1</strain>
    </source>
</reference>
<dbReference type="OrthoDB" id="9814648at2"/>
<gene>
    <name evidence="2" type="ORF">EIY87_05970</name>
</gene>
<comment type="caution">
    <text evidence="2">The sequence shown here is derived from an EMBL/GenBank/DDBJ whole genome shotgun (WGS) entry which is preliminary data.</text>
</comment>
<dbReference type="PROSITE" id="PS51186">
    <property type="entry name" value="GNAT"/>
    <property type="match status" value="1"/>
</dbReference>
<keyword evidence="2" id="KW-0808">Transferase</keyword>
<dbReference type="InterPro" id="IPR051908">
    <property type="entry name" value="Ribosomal_N-acetyltransferase"/>
</dbReference>
<protein>
    <submittedName>
        <fullName evidence="2">N-acetyltransferase</fullName>
    </submittedName>
</protein>
<evidence type="ECO:0000259" key="1">
    <source>
        <dbReference type="PROSITE" id="PS51186"/>
    </source>
</evidence>
<evidence type="ECO:0000313" key="3">
    <source>
        <dbReference type="Proteomes" id="UP000267081"/>
    </source>
</evidence>
<dbReference type="Proteomes" id="UP000267081">
    <property type="component" value="Unassembled WGS sequence"/>
</dbReference>
<sequence length="191" mass="21503">MVSNHKVRCRFRPLVEADLAVFEQAYASRSDTGEYQWFGHSPPGRGLVEMGALGSEGGRLTAVATDDDRVIGSAFWFRRIWGPPETSWCWEIALHIHAVERGRGFGTECIRLLTRYLFDHTLTQRIQAITDVENVAAQQMLGRIGFTGEGKLRAAQWREGRWHDQLIYSLLRHDSVVMPVTEDGHGHAGTG</sequence>
<dbReference type="RefSeq" id="WP_125306700.1">
    <property type="nucleotide sequence ID" value="NZ_RSEC01000021.1"/>
</dbReference>
<keyword evidence="3" id="KW-1185">Reference proteome</keyword>
<dbReference type="GO" id="GO:0005737">
    <property type="term" value="C:cytoplasm"/>
    <property type="evidence" value="ECO:0007669"/>
    <property type="project" value="TreeGrafter"/>
</dbReference>
<dbReference type="PANTHER" id="PTHR43441">
    <property type="entry name" value="RIBOSOMAL-PROTEIN-SERINE ACETYLTRANSFERASE"/>
    <property type="match status" value="1"/>
</dbReference>
<dbReference type="AlphaFoldDB" id="A0A3R9KRP8"/>
<proteinExistence type="predicted"/>
<dbReference type="InterPro" id="IPR000182">
    <property type="entry name" value="GNAT_dom"/>
</dbReference>
<dbReference type="EMBL" id="RSEC01000021">
    <property type="protein sequence ID" value="RSD24013.1"/>
    <property type="molecule type" value="Genomic_DNA"/>
</dbReference>